<proteinExistence type="inferred from homology"/>
<reference evidence="5" key="1">
    <citation type="submission" date="2017-05" db="EMBL/GenBank/DDBJ databases">
        <authorList>
            <person name="Kirkegaard R."/>
            <person name="Mcilroy J S."/>
        </authorList>
    </citation>
    <scope>NUCLEOTIDE SEQUENCE [LARGE SCALE GENOMIC DNA]</scope>
</reference>
<dbReference type="GO" id="GO:0005737">
    <property type="term" value="C:cytoplasm"/>
    <property type="evidence" value="ECO:0007669"/>
    <property type="project" value="UniProtKB-SubCell"/>
</dbReference>
<dbReference type="KEGG" id="abat:CFX1CAM_1209"/>
<dbReference type="HAMAP" id="MF_00187">
    <property type="entry name" value="FdhD"/>
    <property type="match status" value="1"/>
</dbReference>
<dbReference type="AlphaFoldDB" id="A0A1Y6K3T4"/>
<accession>A0A1Y6K3T4</accession>
<keyword evidence="2 3" id="KW-0501">Molybdenum cofactor biosynthesis</keyword>
<dbReference type="InterPro" id="IPR003786">
    <property type="entry name" value="FdhD"/>
</dbReference>
<comment type="subcellular location">
    <subcellularLocation>
        <location evidence="3">Cytoplasm</location>
    </subcellularLocation>
</comment>
<evidence type="ECO:0000256" key="2">
    <source>
        <dbReference type="ARBA" id="ARBA00023150"/>
    </source>
</evidence>
<organism evidence="4 5">
    <name type="scientific">Candidatus Brevifilum fermentans</name>
    <dbReference type="NCBI Taxonomy" id="1986204"/>
    <lineage>
        <taxon>Bacteria</taxon>
        <taxon>Bacillati</taxon>
        <taxon>Chloroflexota</taxon>
        <taxon>Anaerolineae</taxon>
        <taxon>Anaerolineales</taxon>
        <taxon>Anaerolineaceae</taxon>
        <taxon>Candidatus Brevifilum</taxon>
    </lineage>
</organism>
<evidence type="ECO:0000313" key="5">
    <source>
        <dbReference type="Proteomes" id="UP000195514"/>
    </source>
</evidence>
<keyword evidence="5" id="KW-1185">Reference proteome</keyword>
<comment type="caution">
    <text evidence="3">Lacks conserved residue(s) required for the propagation of feature annotation.</text>
</comment>
<dbReference type="Gene3D" id="3.40.140.10">
    <property type="entry name" value="Cytidine Deaminase, domain 2"/>
    <property type="match status" value="1"/>
</dbReference>
<dbReference type="Gene3D" id="3.10.20.10">
    <property type="match status" value="1"/>
</dbReference>
<dbReference type="InterPro" id="IPR016193">
    <property type="entry name" value="Cytidine_deaminase-like"/>
</dbReference>
<keyword evidence="1 3" id="KW-0963">Cytoplasm</keyword>
<dbReference type="PANTHER" id="PTHR30592">
    <property type="entry name" value="FORMATE DEHYDROGENASE"/>
    <property type="match status" value="1"/>
</dbReference>
<dbReference type="NCBIfam" id="TIGR00129">
    <property type="entry name" value="fdhD_narQ"/>
    <property type="match status" value="1"/>
</dbReference>
<evidence type="ECO:0000256" key="3">
    <source>
        <dbReference type="HAMAP-Rule" id="MF_00187"/>
    </source>
</evidence>
<dbReference type="Proteomes" id="UP000195514">
    <property type="component" value="Chromosome I"/>
</dbReference>
<sequence>MTNTNKTLNTCKYDTGNTTFTIEQLEIIEEQSVDLLVNNSLLLTFFCSPIQLEALALGFLWNEGIISDLSEIKNLYISPDMARIEVSLFSSIDEHLNLMRTSTGLTVIRELEKRQMNNSFRINPEMLIKLYDEFSAKQKLHQVAGGYHSAALSDGERINIITEDLGRHNCLDKISGMFLLEGKPFAPQIILLSGRISSEMIHKAIKLTAPIIATRTTPTVKAVEIAKKYGVAIVGYLRGKQFSVFSFPERIQFK</sequence>
<dbReference type="EMBL" id="LT859958">
    <property type="protein sequence ID" value="SMX54274.1"/>
    <property type="molecule type" value="Genomic_DNA"/>
</dbReference>
<name>A0A1Y6K3T4_9CHLR</name>
<evidence type="ECO:0000313" key="4">
    <source>
        <dbReference type="EMBL" id="SMX54274.1"/>
    </source>
</evidence>
<dbReference type="Pfam" id="PF02634">
    <property type="entry name" value="FdhD-NarQ"/>
    <property type="match status" value="1"/>
</dbReference>
<dbReference type="GO" id="GO:0006777">
    <property type="term" value="P:Mo-molybdopterin cofactor biosynthetic process"/>
    <property type="evidence" value="ECO:0007669"/>
    <property type="project" value="UniProtKB-UniRule"/>
</dbReference>
<dbReference type="SUPFAM" id="SSF53927">
    <property type="entry name" value="Cytidine deaminase-like"/>
    <property type="match status" value="1"/>
</dbReference>
<dbReference type="PIRSF" id="PIRSF015626">
    <property type="entry name" value="FdhD"/>
    <property type="match status" value="1"/>
</dbReference>
<comment type="function">
    <text evidence="3">Required for formate dehydrogenase (FDH) activity.</text>
</comment>
<evidence type="ECO:0000256" key="1">
    <source>
        <dbReference type="ARBA" id="ARBA00022490"/>
    </source>
</evidence>
<dbReference type="GO" id="GO:0016783">
    <property type="term" value="F:sulfurtransferase activity"/>
    <property type="evidence" value="ECO:0007669"/>
    <property type="project" value="InterPro"/>
</dbReference>
<comment type="similarity">
    <text evidence="3">Belongs to the FdhD family.</text>
</comment>
<dbReference type="PANTHER" id="PTHR30592:SF1">
    <property type="entry name" value="SULFUR CARRIER PROTEIN FDHD"/>
    <property type="match status" value="1"/>
</dbReference>
<protein>
    <recommendedName>
        <fullName evidence="3">Protein FdhD</fullName>
    </recommendedName>
</protein>
<dbReference type="RefSeq" id="WP_157891753.1">
    <property type="nucleotide sequence ID" value="NZ_LT859958.1"/>
</dbReference>
<dbReference type="OrthoDB" id="9782042at2"/>
<gene>
    <name evidence="3" type="primary">fdhD</name>
    <name evidence="4" type="ORF">CFX1CAM_1209</name>
</gene>